<dbReference type="Gene3D" id="2.100.10.20">
    <property type="entry name" value="Vitelline membrane outer layer protein I (VOMI)"/>
    <property type="match status" value="2"/>
</dbReference>
<dbReference type="AlphaFoldDB" id="A0A673HCW9"/>
<dbReference type="Ensembl" id="ENSSRHT00000025504.1">
    <property type="protein sequence ID" value="ENSSRHP00000024759.1"/>
    <property type="gene ID" value="ENSSRHG00000012994.1"/>
</dbReference>
<evidence type="ECO:0000313" key="2">
    <source>
        <dbReference type="Ensembl" id="ENSSRHP00000024759.1"/>
    </source>
</evidence>
<keyword evidence="1" id="KW-0732">Signal</keyword>
<name>A0A673HCW9_9TELE</name>
<dbReference type="Pfam" id="PF03762">
    <property type="entry name" value="VOMI"/>
    <property type="match status" value="2"/>
</dbReference>
<keyword evidence="3" id="KW-1185">Reference proteome</keyword>
<accession>A0A673HCW9</accession>
<proteinExistence type="predicted"/>
<feature type="signal peptide" evidence="1">
    <location>
        <begin position="1"/>
        <end position="23"/>
    </location>
</feature>
<organism evidence="2 3">
    <name type="scientific">Sinocyclocheilus rhinocerous</name>
    <dbReference type="NCBI Taxonomy" id="307959"/>
    <lineage>
        <taxon>Eukaryota</taxon>
        <taxon>Metazoa</taxon>
        <taxon>Chordata</taxon>
        <taxon>Craniata</taxon>
        <taxon>Vertebrata</taxon>
        <taxon>Euteleostomi</taxon>
        <taxon>Actinopterygii</taxon>
        <taxon>Neopterygii</taxon>
        <taxon>Teleostei</taxon>
        <taxon>Ostariophysi</taxon>
        <taxon>Cypriniformes</taxon>
        <taxon>Cyprinidae</taxon>
        <taxon>Cyprininae</taxon>
        <taxon>Sinocyclocheilus</taxon>
    </lineage>
</organism>
<dbReference type="PANTHER" id="PTHR18841:SF0">
    <property type="entry name" value="VITELLINE MEMBRANE OUTER LAYER 1 HOMOLOG A-RELATED"/>
    <property type="match status" value="1"/>
</dbReference>
<evidence type="ECO:0000256" key="1">
    <source>
        <dbReference type="SAM" id="SignalP"/>
    </source>
</evidence>
<protein>
    <submittedName>
        <fullName evidence="2">Vitelline membrane outer layer protein 1-like</fullName>
    </submittedName>
</protein>
<feature type="chain" id="PRO_5025525213" evidence="1">
    <location>
        <begin position="24"/>
        <end position="246"/>
    </location>
</feature>
<dbReference type="CDD" id="cd00220">
    <property type="entry name" value="VMO-I"/>
    <property type="match status" value="1"/>
</dbReference>
<dbReference type="InterPro" id="IPR005515">
    <property type="entry name" value="VOMI"/>
</dbReference>
<sequence>MHQFISIMFSLLVITGLQVSVESTGTRSERSIDRRYRSELTVPNGGRWGSWGQREMCPTGTYAAGFSLKVEDPIGRGDDTALNGIRLHCVDLFQGSSHSYHDYASVQSDVGSWGRWTDIKWCPSGFLTAFQLRVEKSQGDGDDTAFFFSWGRWTDIKWCPSGFLTAFQLRVEKSQGDGDDTAANNIMFKCSRGSLLQGDGTHWGDWGDWSQTCEGEGICGIKTQIEEPQGRGDDTALNDVLMFCCN</sequence>
<dbReference type="InterPro" id="IPR036706">
    <property type="entry name" value="VOMI_sf"/>
</dbReference>
<dbReference type="GO" id="GO:0005615">
    <property type="term" value="C:extracellular space"/>
    <property type="evidence" value="ECO:0007669"/>
    <property type="project" value="TreeGrafter"/>
</dbReference>
<reference evidence="2" key="1">
    <citation type="submission" date="2025-08" db="UniProtKB">
        <authorList>
            <consortium name="Ensembl"/>
        </authorList>
    </citation>
    <scope>IDENTIFICATION</scope>
</reference>
<dbReference type="Proteomes" id="UP000472270">
    <property type="component" value="Unassembled WGS sequence"/>
</dbReference>
<evidence type="ECO:0000313" key="3">
    <source>
        <dbReference type="Proteomes" id="UP000472270"/>
    </source>
</evidence>
<gene>
    <name evidence="2" type="primary">LOC107717694</name>
</gene>
<reference evidence="2" key="2">
    <citation type="submission" date="2025-09" db="UniProtKB">
        <authorList>
            <consortium name="Ensembl"/>
        </authorList>
    </citation>
    <scope>IDENTIFICATION</scope>
</reference>
<dbReference type="SUPFAM" id="SSF51092">
    <property type="entry name" value="Vitelline membrane outer protein-I (VMO-I)"/>
    <property type="match status" value="2"/>
</dbReference>
<dbReference type="PANTHER" id="PTHR18841">
    <property type="entry name" value="VITELLINE MEMBRANE OUTER LAYER PROTEIN I-RELATED"/>
    <property type="match status" value="1"/>
</dbReference>